<dbReference type="InterPro" id="IPR027303">
    <property type="entry name" value="Gln_synth_gly_rich_site"/>
</dbReference>
<evidence type="ECO:0000256" key="1">
    <source>
        <dbReference type="ARBA" id="ARBA00004496"/>
    </source>
</evidence>
<dbReference type="PROSITE" id="PS51986">
    <property type="entry name" value="GS_BETA_GRASP"/>
    <property type="match status" value="1"/>
</dbReference>
<evidence type="ECO:0000256" key="17">
    <source>
        <dbReference type="RuleBase" id="RU000384"/>
    </source>
</evidence>
<dbReference type="SMART" id="SM01230">
    <property type="entry name" value="Gln-synt_C"/>
    <property type="match status" value="1"/>
</dbReference>
<evidence type="ECO:0000256" key="14">
    <source>
        <dbReference type="PIRSR" id="PIRSR604809-2"/>
    </source>
</evidence>
<dbReference type="HOGENOM" id="CLU_017290_1_3_2"/>
<protein>
    <recommendedName>
        <fullName evidence="4">Glutamine synthetase</fullName>
        <ecNumber evidence="3">6.3.1.2</ecNumber>
    </recommendedName>
    <alternativeName>
        <fullName evidence="11">Glutamate--ammonia ligase</fullName>
    </alternativeName>
</protein>
<evidence type="ECO:0000256" key="7">
    <source>
        <dbReference type="ARBA" id="ARBA00022723"/>
    </source>
</evidence>
<dbReference type="InterPro" id="IPR008146">
    <property type="entry name" value="Gln_synth_cat_dom"/>
</dbReference>
<evidence type="ECO:0000256" key="5">
    <source>
        <dbReference type="ARBA" id="ARBA00022490"/>
    </source>
</evidence>
<evidence type="ECO:0000256" key="8">
    <source>
        <dbReference type="ARBA" id="ARBA00022741"/>
    </source>
</evidence>
<evidence type="ECO:0000259" key="18">
    <source>
        <dbReference type="PROSITE" id="PS51986"/>
    </source>
</evidence>
<reference evidence="20 21" key="2">
    <citation type="journal article" date="2000" name="Proc. Natl. Acad. Sci. U.S.A.">
        <title>Archaeal adaptation to higher temperatures revealed by genomic sequence of Thermoplasma volcanium.</title>
        <authorList>
            <person name="Kawashima T."/>
            <person name="Amano N."/>
            <person name="Koike H."/>
            <person name="Makino S."/>
            <person name="Higuchi S."/>
            <person name="Kawashima-Ohya Y."/>
            <person name="Watanabe K."/>
            <person name="Yamazaki M."/>
            <person name="Kanehori K."/>
            <person name="Kawamoto T."/>
            <person name="Nunoshiba T."/>
            <person name="Yamamoto Y."/>
            <person name="Aramaki H."/>
            <person name="Makino K."/>
            <person name="Suzuki M."/>
        </authorList>
    </citation>
    <scope>NUCLEOTIDE SEQUENCE [LARGE SCALE GENOMIC DNA]</scope>
    <source>
        <strain evidence="21">ATCC 51530 / DSM 4299 / JCM 9571 / NBRC 15438 / GSS1</strain>
    </source>
</reference>
<evidence type="ECO:0000256" key="4">
    <source>
        <dbReference type="ARBA" id="ARBA00021364"/>
    </source>
</evidence>
<comment type="similarity">
    <text evidence="2 16 17">Belongs to the glutamine synthetase family.</text>
</comment>
<dbReference type="PROSITE" id="PS51987">
    <property type="entry name" value="GS_CATALYTIC"/>
    <property type="match status" value="1"/>
</dbReference>
<comment type="catalytic activity">
    <reaction evidence="12">
        <text>L-glutamate + NH4(+) + ATP = L-glutamine + ADP + phosphate + H(+)</text>
        <dbReference type="Rhea" id="RHEA:16169"/>
        <dbReference type="ChEBI" id="CHEBI:15378"/>
        <dbReference type="ChEBI" id="CHEBI:28938"/>
        <dbReference type="ChEBI" id="CHEBI:29985"/>
        <dbReference type="ChEBI" id="CHEBI:30616"/>
        <dbReference type="ChEBI" id="CHEBI:43474"/>
        <dbReference type="ChEBI" id="CHEBI:58359"/>
        <dbReference type="ChEBI" id="CHEBI:456216"/>
        <dbReference type="EC" id="6.3.1.2"/>
    </reaction>
</comment>
<feature type="binding site" evidence="15">
    <location>
        <position position="150"/>
    </location>
    <ligand>
        <name>Mg(2+)</name>
        <dbReference type="ChEBI" id="CHEBI:18420"/>
        <label>1</label>
    </ligand>
</feature>
<dbReference type="PaxDb" id="273116-14325758"/>
<feature type="binding site" evidence="14">
    <location>
        <position position="200"/>
    </location>
    <ligand>
        <name>ATP</name>
        <dbReference type="ChEBI" id="CHEBI:30616"/>
    </ligand>
</feature>
<dbReference type="SUPFAM" id="SSF54368">
    <property type="entry name" value="Glutamine synthetase, N-terminal domain"/>
    <property type="match status" value="1"/>
</dbReference>
<keyword evidence="5" id="KW-0963">Cytoplasm</keyword>
<dbReference type="AlphaFoldDB" id="Q977Z8"/>
<dbReference type="GO" id="GO:0005737">
    <property type="term" value="C:cytoplasm"/>
    <property type="evidence" value="ECO:0007669"/>
    <property type="project" value="UniProtKB-SubCell"/>
</dbReference>
<feature type="binding site" evidence="13">
    <location>
        <position position="353"/>
    </location>
    <ligand>
        <name>L-glutamate</name>
        <dbReference type="ChEBI" id="CHEBI:29985"/>
    </ligand>
</feature>
<keyword evidence="7 15" id="KW-0479">Metal-binding</keyword>
<keyword evidence="10 15" id="KW-0460">Magnesium</keyword>
<organism evidence="20 21">
    <name type="scientific">Thermoplasma volcanium (strain ATCC 51530 / DSM 4299 / JCM 9571 / NBRC 15438 / GSS1)</name>
    <dbReference type="NCBI Taxonomy" id="273116"/>
    <lineage>
        <taxon>Archaea</taxon>
        <taxon>Methanobacteriati</taxon>
        <taxon>Thermoplasmatota</taxon>
        <taxon>Thermoplasmata</taxon>
        <taxon>Thermoplasmatales</taxon>
        <taxon>Thermoplasmataceae</taxon>
        <taxon>Thermoplasma</taxon>
    </lineage>
</organism>
<evidence type="ECO:0000256" key="13">
    <source>
        <dbReference type="PIRSR" id="PIRSR604809-1"/>
    </source>
</evidence>
<evidence type="ECO:0000256" key="6">
    <source>
        <dbReference type="ARBA" id="ARBA00022598"/>
    </source>
</evidence>
<feature type="binding site" evidence="13">
    <location>
        <position position="322"/>
    </location>
    <ligand>
        <name>L-glutamate</name>
        <dbReference type="ChEBI" id="CHEBI:29985"/>
    </ligand>
</feature>
<evidence type="ECO:0000256" key="2">
    <source>
        <dbReference type="ARBA" id="ARBA00009897"/>
    </source>
</evidence>
<keyword evidence="8 14" id="KW-0547">Nucleotide-binding</keyword>
<keyword evidence="9 14" id="KW-0067">ATP-binding</keyword>
<dbReference type="Gene3D" id="3.10.20.70">
    <property type="entry name" value="Glutamine synthetase, N-terminal domain"/>
    <property type="match status" value="1"/>
</dbReference>
<dbReference type="EC" id="6.3.1.2" evidence="3"/>
<reference evidence="20 21" key="1">
    <citation type="journal article" date="1999" name="Proc. Jpn. Acad.">
        <title>Determination of the complete genomic DNA sequence of Thermoplasma volvanium GSS1.</title>
        <authorList>
            <person name="Kawashima T."/>
            <person name="Yamamoto Y."/>
            <person name="Aramaki H."/>
            <person name="Nunoshiba T."/>
            <person name="Kawamoto T."/>
            <person name="Watanabe K."/>
            <person name="Yamazaki M."/>
            <person name="Kanehori K."/>
            <person name="Amano N."/>
            <person name="Ohya Y."/>
            <person name="Makino K."/>
            <person name="Suzuki M."/>
        </authorList>
    </citation>
    <scope>NUCLEOTIDE SEQUENCE [LARGE SCALE GENOMIC DNA]</scope>
    <source>
        <strain evidence="21">ATCC 51530 / DSM 4299 / JCM 9571 / NBRC 15438 / GSS1</strain>
    </source>
</reference>
<dbReference type="InterPro" id="IPR008147">
    <property type="entry name" value="Gln_synt_N"/>
</dbReference>
<feature type="binding site" evidence="13">
    <location>
        <position position="334"/>
    </location>
    <ligand>
        <name>L-glutamate</name>
        <dbReference type="ChEBI" id="CHEBI:29985"/>
    </ligand>
</feature>
<keyword evidence="6" id="KW-0436">Ligase</keyword>
<evidence type="ECO:0000256" key="15">
    <source>
        <dbReference type="PIRSR" id="PIRSR604809-3"/>
    </source>
</evidence>
<comment type="cofactor">
    <cofactor evidence="15">
        <name>Mg(2+)</name>
        <dbReference type="ChEBI" id="CHEBI:18420"/>
    </cofactor>
    <text evidence="15">Binds 2 Mg(2+) ions per subunit.</text>
</comment>
<dbReference type="PhylomeDB" id="Q977Z8"/>
<feature type="binding site" evidence="15">
    <location>
        <position position="261"/>
    </location>
    <ligand>
        <name>Mg(2+)</name>
        <dbReference type="ChEBI" id="CHEBI:18420"/>
        <label>1</label>
    </ligand>
</feature>
<dbReference type="Pfam" id="PF03951">
    <property type="entry name" value="Gln-synt_N"/>
    <property type="match status" value="1"/>
</dbReference>
<sequence>MSYFKNKNINDECSYATMPEDVVEKTLKKLDQDKVEFLQMQFTDIVGNVKSLTVPKNRFENALTEGVVFDGSSVAGYAQIEESDMRAIPNLDSYTLLPDEFGKSRVVRFVCNVYSPDGSRFPGDPRYVLEKLLEKVHKEGNEFFVGPEFEFFLFKRDANGNPTTEPSDYGGYFDNTPLDSASDIRQQIVRELYELGYQPEAAHHEVAYGQQEIDLRYAPALKMADRIVMLKSIIKNVAERNGLYASFMPKPINGVNGSGMHIHQSIMSFDEKVNRFYDKNAKYGLSDYAMHYLGGILSHINEGSAILASTVNSYKRLIPGYEAPVYISWANKNRSALIRIPAGEGTRKRMELRCPDPAGNPYLQFAVILGMGLDGIEKKIDPPEPIEKDIFHMTKEERLQEGITSMPESLGEALHHLRNSKLMRDILGDHVYENFLTVKQREWDQFRSYVGEWEIKKYLPTL</sequence>
<feature type="binding site" evidence="14">
    <location>
        <begin position="263"/>
        <end position="265"/>
    </location>
    <ligand>
        <name>ATP</name>
        <dbReference type="ChEBI" id="CHEBI:30616"/>
    </ligand>
</feature>
<dbReference type="STRING" id="273116.gene:9382334"/>
<dbReference type="PROSITE" id="PS00181">
    <property type="entry name" value="GLNA_ATP"/>
    <property type="match status" value="1"/>
</dbReference>
<dbReference type="GO" id="GO:0006542">
    <property type="term" value="P:glutamine biosynthetic process"/>
    <property type="evidence" value="ECO:0007669"/>
    <property type="project" value="InterPro"/>
</dbReference>
<evidence type="ECO:0000259" key="19">
    <source>
        <dbReference type="PROSITE" id="PS51987"/>
    </source>
</evidence>
<accession>Q977Z8</accession>
<proteinExistence type="inferred from homology"/>
<feature type="binding site" evidence="15">
    <location>
        <position position="351"/>
    </location>
    <ligand>
        <name>Mg(2+)</name>
        <dbReference type="ChEBI" id="CHEBI:18420"/>
        <label>1</label>
    </ligand>
</feature>
<dbReference type="InterPro" id="IPR014746">
    <property type="entry name" value="Gln_synth/guanido_kin_cat_dom"/>
</dbReference>
<dbReference type="Proteomes" id="UP000001017">
    <property type="component" value="Chromosome"/>
</dbReference>
<dbReference type="EMBL" id="BA000011">
    <property type="protein sequence ID" value="BAB60661.1"/>
    <property type="molecule type" value="Genomic_DNA"/>
</dbReference>
<name>Q977Z8_THEVO</name>
<feature type="binding site" evidence="14">
    <location>
        <position position="334"/>
    </location>
    <ligand>
        <name>ATP</name>
        <dbReference type="ChEBI" id="CHEBI:30616"/>
    </ligand>
</feature>
<feature type="binding site" evidence="13">
    <location>
        <begin position="256"/>
        <end position="257"/>
    </location>
    <ligand>
        <name>L-glutamate</name>
        <dbReference type="ChEBI" id="CHEBI:29985"/>
    </ligand>
</feature>
<dbReference type="GO" id="GO:0046872">
    <property type="term" value="F:metal ion binding"/>
    <property type="evidence" value="ECO:0007669"/>
    <property type="project" value="UniProtKB-KW"/>
</dbReference>
<feature type="binding site" evidence="15">
    <location>
        <position position="212"/>
    </location>
    <ligand>
        <name>Mg(2+)</name>
        <dbReference type="ChEBI" id="CHEBI:18420"/>
        <label>1</label>
    </ligand>
</feature>
<dbReference type="Gene3D" id="3.30.590.10">
    <property type="entry name" value="Glutamine synthetase/guanido kinase, catalytic domain"/>
    <property type="match status" value="1"/>
</dbReference>
<evidence type="ECO:0000256" key="16">
    <source>
        <dbReference type="PROSITE-ProRule" id="PRU01330"/>
    </source>
</evidence>
<evidence type="ECO:0000313" key="20">
    <source>
        <dbReference type="EMBL" id="BAB60661.1"/>
    </source>
</evidence>
<evidence type="ECO:0000256" key="12">
    <source>
        <dbReference type="ARBA" id="ARBA00049436"/>
    </source>
</evidence>
<dbReference type="Pfam" id="PF00120">
    <property type="entry name" value="Gln-synt_C"/>
    <property type="match status" value="1"/>
</dbReference>
<evidence type="ECO:0000313" key="21">
    <source>
        <dbReference type="Proteomes" id="UP000001017"/>
    </source>
</evidence>
<evidence type="ECO:0000256" key="10">
    <source>
        <dbReference type="ARBA" id="ARBA00022842"/>
    </source>
</evidence>
<comment type="subcellular location">
    <subcellularLocation>
        <location evidence="1">Cytoplasm</location>
    </subcellularLocation>
</comment>
<dbReference type="NCBIfam" id="TIGR00653">
    <property type="entry name" value="GlnA"/>
    <property type="match status" value="1"/>
</dbReference>
<feature type="binding site" evidence="15">
    <location>
        <position position="148"/>
    </location>
    <ligand>
        <name>Mg(2+)</name>
        <dbReference type="ChEBI" id="CHEBI:18420"/>
        <label>1</label>
    </ligand>
</feature>
<dbReference type="eggNOG" id="arCOG01909">
    <property type="taxonomic scope" value="Archaea"/>
</dbReference>
<dbReference type="InterPro" id="IPR036651">
    <property type="entry name" value="Gln_synt_N_sf"/>
</dbReference>
<feature type="domain" description="GS beta-grasp" evidence="18">
    <location>
        <begin position="33"/>
        <end position="118"/>
    </location>
</feature>
<dbReference type="KEGG" id="tvo:TVG1571797"/>
<dbReference type="GO" id="GO:0004356">
    <property type="term" value="F:glutamine synthetase activity"/>
    <property type="evidence" value="ECO:0007669"/>
    <property type="project" value="UniProtKB-EC"/>
</dbReference>
<evidence type="ECO:0000256" key="3">
    <source>
        <dbReference type="ARBA" id="ARBA00012937"/>
    </source>
</evidence>
<feature type="binding site" evidence="15">
    <location>
        <position position="205"/>
    </location>
    <ligand>
        <name>Mg(2+)</name>
        <dbReference type="ChEBI" id="CHEBI:18420"/>
        <label>1</label>
    </ligand>
</feature>
<keyword evidence="21" id="KW-1185">Reference proteome</keyword>
<evidence type="ECO:0000256" key="11">
    <source>
        <dbReference type="ARBA" id="ARBA00030668"/>
    </source>
</evidence>
<dbReference type="GO" id="GO:0005524">
    <property type="term" value="F:ATP binding"/>
    <property type="evidence" value="ECO:0007669"/>
    <property type="project" value="UniProtKB-KW"/>
</dbReference>
<dbReference type="PANTHER" id="PTHR43785">
    <property type="entry name" value="GAMMA-GLUTAMYLPUTRESCINE SYNTHETASE"/>
    <property type="match status" value="1"/>
</dbReference>
<dbReference type="SUPFAM" id="SSF55931">
    <property type="entry name" value="Glutamine synthetase/guanido kinase"/>
    <property type="match status" value="1"/>
</dbReference>
<feature type="domain" description="GS catalytic" evidence="19">
    <location>
        <begin position="125"/>
        <end position="462"/>
    </location>
</feature>
<feature type="binding site" evidence="13">
    <location>
        <position position="316"/>
    </location>
    <ligand>
        <name>L-glutamate</name>
        <dbReference type="ChEBI" id="CHEBI:29985"/>
    </ligand>
</feature>
<dbReference type="InterPro" id="IPR004809">
    <property type="entry name" value="Gln_synth_I"/>
</dbReference>
<evidence type="ECO:0000256" key="9">
    <source>
        <dbReference type="ARBA" id="ARBA00022840"/>
    </source>
</evidence>
<gene>
    <name evidence="20" type="ORF">TVG1571797</name>
</gene>
<dbReference type="PANTHER" id="PTHR43785:SF12">
    <property type="entry name" value="TYPE-1 GLUTAMINE SYNTHETASE 2"/>
    <property type="match status" value="1"/>
</dbReference>